<keyword evidence="1" id="KW-0249">Electron transport</keyword>
<accession>L1I4V8</accession>
<proteinExistence type="inferred from homology"/>
<dbReference type="Proteomes" id="UP000011087">
    <property type="component" value="Unassembled WGS sequence"/>
</dbReference>
<dbReference type="EMBL" id="JH993311">
    <property type="protein sequence ID" value="EKX31288.1"/>
    <property type="molecule type" value="Genomic_DNA"/>
</dbReference>
<dbReference type="OMA" id="INDQFAM"/>
<keyword evidence="1" id="KW-0813">Transport</keyword>
<reference evidence="5" key="2">
    <citation type="submission" date="2012-11" db="EMBL/GenBank/DDBJ databases">
        <authorList>
            <person name="Kuo A."/>
            <person name="Curtis B.A."/>
            <person name="Tanifuji G."/>
            <person name="Burki F."/>
            <person name="Gruber A."/>
            <person name="Irimia M."/>
            <person name="Maruyama S."/>
            <person name="Arias M.C."/>
            <person name="Ball S.G."/>
            <person name="Gile G.H."/>
            <person name="Hirakawa Y."/>
            <person name="Hopkins J.F."/>
            <person name="Rensing S.A."/>
            <person name="Schmutz J."/>
            <person name="Symeonidi A."/>
            <person name="Elias M."/>
            <person name="Eveleigh R.J."/>
            <person name="Herman E.K."/>
            <person name="Klute M.J."/>
            <person name="Nakayama T."/>
            <person name="Obornik M."/>
            <person name="Reyes-Prieto A."/>
            <person name="Armbrust E.V."/>
            <person name="Aves S.J."/>
            <person name="Beiko R.G."/>
            <person name="Coutinho P."/>
            <person name="Dacks J.B."/>
            <person name="Durnford D.G."/>
            <person name="Fast N.M."/>
            <person name="Green B.R."/>
            <person name="Grisdale C."/>
            <person name="Hempe F."/>
            <person name="Henrissat B."/>
            <person name="Hoppner M.P."/>
            <person name="Ishida K.-I."/>
            <person name="Kim E."/>
            <person name="Koreny L."/>
            <person name="Kroth P.G."/>
            <person name="Liu Y."/>
            <person name="Malik S.-B."/>
            <person name="Maier U.G."/>
            <person name="McRose D."/>
            <person name="Mock T."/>
            <person name="Neilson J.A."/>
            <person name="Onodera N.T."/>
            <person name="Poole A.M."/>
            <person name="Pritham E.J."/>
            <person name="Richards T.A."/>
            <person name="Rocap G."/>
            <person name="Roy S.W."/>
            <person name="Sarai C."/>
            <person name="Schaack S."/>
            <person name="Shirato S."/>
            <person name="Slamovits C.H."/>
            <person name="Spencer D.F."/>
            <person name="Suzuki S."/>
            <person name="Worden A.Z."/>
            <person name="Zauner S."/>
            <person name="Barry K."/>
            <person name="Bell C."/>
            <person name="Bharti A.K."/>
            <person name="Crow J.A."/>
            <person name="Grimwood J."/>
            <person name="Kramer R."/>
            <person name="Lindquist E."/>
            <person name="Lucas S."/>
            <person name="Salamov A."/>
            <person name="McFadden G.I."/>
            <person name="Lane C.E."/>
            <person name="Keeling P.J."/>
            <person name="Gray M.W."/>
            <person name="Grigoriev I.V."/>
            <person name="Archibald J.M."/>
        </authorList>
    </citation>
    <scope>NUCLEOTIDE SEQUENCE</scope>
    <source>
        <strain evidence="5">CCMP2712</strain>
    </source>
</reference>
<dbReference type="PaxDb" id="55529-EKX31288"/>
<dbReference type="Pfam" id="PF05768">
    <property type="entry name" value="Glrx-like"/>
    <property type="match status" value="1"/>
</dbReference>
<keyword evidence="5" id="KW-1185">Reference proteome</keyword>
<evidence type="ECO:0000313" key="4">
    <source>
        <dbReference type="EnsemblProtists" id="EKX31288"/>
    </source>
</evidence>
<feature type="region of interest" description="Disordered" evidence="2">
    <location>
        <begin position="103"/>
        <end position="122"/>
    </location>
</feature>
<gene>
    <name evidence="3" type="ORF">GUITHDRAFT_91230</name>
</gene>
<name>L1I4V8_GUITC</name>
<dbReference type="HOGENOM" id="CLU_125054_0_3_1"/>
<dbReference type="GeneID" id="17288007"/>
<feature type="compositionally biased region" description="Basic and acidic residues" evidence="2">
    <location>
        <begin position="111"/>
        <end position="122"/>
    </location>
</feature>
<reference evidence="4" key="3">
    <citation type="submission" date="2015-06" db="UniProtKB">
        <authorList>
            <consortium name="EnsemblProtists"/>
        </authorList>
    </citation>
    <scope>IDENTIFICATION</scope>
</reference>
<dbReference type="InterPro" id="IPR052565">
    <property type="entry name" value="Glutaredoxin-like_YDR286C"/>
</dbReference>
<dbReference type="RefSeq" id="XP_005818268.1">
    <property type="nucleotide sequence ID" value="XM_005818211.1"/>
</dbReference>
<evidence type="ECO:0000313" key="3">
    <source>
        <dbReference type="EMBL" id="EKX31288.1"/>
    </source>
</evidence>
<organism evidence="3">
    <name type="scientific">Guillardia theta (strain CCMP2712)</name>
    <name type="common">Cryptophyte</name>
    <dbReference type="NCBI Taxonomy" id="905079"/>
    <lineage>
        <taxon>Eukaryota</taxon>
        <taxon>Cryptophyceae</taxon>
        <taxon>Pyrenomonadales</taxon>
        <taxon>Geminigeraceae</taxon>
        <taxon>Guillardia</taxon>
    </lineage>
</organism>
<dbReference type="PANTHER" id="PTHR33558">
    <property type="entry name" value="GLUTAREDOXIN-LIKE PROTEIN C5ORF63 HOMOLOG"/>
    <property type="match status" value="1"/>
</dbReference>
<dbReference type="OrthoDB" id="429967at2759"/>
<dbReference type="SUPFAM" id="SSF52833">
    <property type="entry name" value="Thioredoxin-like"/>
    <property type="match status" value="1"/>
</dbReference>
<dbReference type="Gene3D" id="3.40.30.10">
    <property type="entry name" value="Glutaredoxin"/>
    <property type="match status" value="1"/>
</dbReference>
<protein>
    <recommendedName>
        <fullName evidence="1">Glutaredoxin-like protein</fullName>
    </recommendedName>
</protein>
<dbReference type="EnsemblProtists" id="EKX31288">
    <property type="protein sequence ID" value="EKX31288"/>
    <property type="gene ID" value="GUITHDRAFT_91230"/>
</dbReference>
<evidence type="ECO:0000256" key="1">
    <source>
        <dbReference type="RuleBase" id="RU363082"/>
    </source>
</evidence>
<evidence type="ECO:0000256" key="2">
    <source>
        <dbReference type="SAM" id="MobiDB-lite"/>
    </source>
</evidence>
<sequence length="122" mass="13811">MCDASAEQRVSVTGSVYEGPPESPRVTLFTKADCTLCDKVKVVLKDCKESHPHSLSQIDITDPEHEDWWKRYKYDIPVLHLNGLYWTKHKLDMAAAGEALEAARNGSFKQQRGEPDASRLEH</sequence>
<dbReference type="AlphaFoldDB" id="L1I4V8"/>
<dbReference type="InterPro" id="IPR008554">
    <property type="entry name" value="Glutaredoxin-like"/>
</dbReference>
<dbReference type="InterPro" id="IPR036249">
    <property type="entry name" value="Thioredoxin-like_sf"/>
</dbReference>
<reference evidence="3 5" key="1">
    <citation type="journal article" date="2012" name="Nature">
        <title>Algal genomes reveal evolutionary mosaicism and the fate of nucleomorphs.</title>
        <authorList>
            <consortium name="DOE Joint Genome Institute"/>
            <person name="Curtis B.A."/>
            <person name="Tanifuji G."/>
            <person name="Burki F."/>
            <person name="Gruber A."/>
            <person name="Irimia M."/>
            <person name="Maruyama S."/>
            <person name="Arias M.C."/>
            <person name="Ball S.G."/>
            <person name="Gile G.H."/>
            <person name="Hirakawa Y."/>
            <person name="Hopkins J.F."/>
            <person name="Kuo A."/>
            <person name="Rensing S.A."/>
            <person name="Schmutz J."/>
            <person name="Symeonidi A."/>
            <person name="Elias M."/>
            <person name="Eveleigh R.J."/>
            <person name="Herman E.K."/>
            <person name="Klute M.J."/>
            <person name="Nakayama T."/>
            <person name="Obornik M."/>
            <person name="Reyes-Prieto A."/>
            <person name="Armbrust E.V."/>
            <person name="Aves S.J."/>
            <person name="Beiko R.G."/>
            <person name="Coutinho P."/>
            <person name="Dacks J.B."/>
            <person name="Durnford D.G."/>
            <person name="Fast N.M."/>
            <person name="Green B.R."/>
            <person name="Grisdale C.J."/>
            <person name="Hempel F."/>
            <person name="Henrissat B."/>
            <person name="Hoppner M.P."/>
            <person name="Ishida K."/>
            <person name="Kim E."/>
            <person name="Koreny L."/>
            <person name="Kroth P.G."/>
            <person name="Liu Y."/>
            <person name="Malik S.B."/>
            <person name="Maier U.G."/>
            <person name="McRose D."/>
            <person name="Mock T."/>
            <person name="Neilson J.A."/>
            <person name="Onodera N.T."/>
            <person name="Poole A.M."/>
            <person name="Pritham E.J."/>
            <person name="Richards T.A."/>
            <person name="Rocap G."/>
            <person name="Roy S.W."/>
            <person name="Sarai C."/>
            <person name="Schaack S."/>
            <person name="Shirato S."/>
            <person name="Slamovits C.H."/>
            <person name="Spencer D.F."/>
            <person name="Suzuki S."/>
            <person name="Worden A.Z."/>
            <person name="Zauner S."/>
            <person name="Barry K."/>
            <person name="Bell C."/>
            <person name="Bharti A.K."/>
            <person name="Crow J.A."/>
            <person name="Grimwood J."/>
            <person name="Kramer R."/>
            <person name="Lindquist E."/>
            <person name="Lucas S."/>
            <person name="Salamov A."/>
            <person name="McFadden G.I."/>
            <person name="Lane C.E."/>
            <person name="Keeling P.J."/>
            <person name="Gray M.W."/>
            <person name="Grigoriev I.V."/>
            <person name="Archibald J.M."/>
        </authorList>
    </citation>
    <scope>NUCLEOTIDE SEQUENCE</scope>
    <source>
        <strain evidence="3 5">CCMP2712</strain>
    </source>
</reference>
<dbReference type="KEGG" id="gtt:GUITHDRAFT_91230"/>
<evidence type="ECO:0000313" key="5">
    <source>
        <dbReference type="Proteomes" id="UP000011087"/>
    </source>
</evidence>
<dbReference type="STRING" id="905079.L1I4V8"/>
<dbReference type="eggNOG" id="ENOG502S4BD">
    <property type="taxonomic scope" value="Eukaryota"/>
</dbReference>
<dbReference type="PANTHER" id="PTHR33558:SF1">
    <property type="entry name" value="GLUTAREDOXIN-LIKE PROTEIN C5ORF63 HOMOLOG"/>
    <property type="match status" value="1"/>
</dbReference>
<comment type="similarity">
    <text evidence="1">Belongs to the glutaredoxin family.</text>
</comment>